<evidence type="ECO:0000256" key="4">
    <source>
        <dbReference type="ARBA" id="ARBA00023172"/>
    </source>
</evidence>
<dbReference type="InterPro" id="IPR050090">
    <property type="entry name" value="Tyrosine_recombinase_XerCD"/>
</dbReference>
<dbReference type="EMBL" id="FOLG01000001">
    <property type="protein sequence ID" value="SFB82006.1"/>
    <property type="molecule type" value="Genomic_DNA"/>
</dbReference>
<keyword evidence="2" id="KW-0229">DNA integration</keyword>
<dbReference type="Pfam" id="PF00589">
    <property type="entry name" value="Phage_integrase"/>
    <property type="match status" value="1"/>
</dbReference>
<reference evidence="6 7" key="1">
    <citation type="submission" date="2016-10" db="EMBL/GenBank/DDBJ databases">
        <authorList>
            <person name="de Groot N.N."/>
        </authorList>
    </citation>
    <scope>NUCLEOTIDE SEQUENCE [LARGE SCALE GENOMIC DNA]</scope>
    <source>
        <strain evidence="6 7">DSM 19548</strain>
    </source>
</reference>
<feature type="domain" description="Tyr recombinase" evidence="5">
    <location>
        <begin position="136"/>
        <end position="329"/>
    </location>
</feature>
<dbReference type="InterPro" id="IPR002104">
    <property type="entry name" value="Integrase_catalytic"/>
</dbReference>
<dbReference type="Gene3D" id="1.10.150.130">
    <property type="match status" value="1"/>
</dbReference>
<keyword evidence="3" id="KW-0238">DNA-binding</keyword>
<organism evidence="6 7">
    <name type="scientific">Tropicimonas isoalkanivorans</name>
    <dbReference type="NCBI Taxonomy" id="441112"/>
    <lineage>
        <taxon>Bacteria</taxon>
        <taxon>Pseudomonadati</taxon>
        <taxon>Pseudomonadota</taxon>
        <taxon>Alphaproteobacteria</taxon>
        <taxon>Rhodobacterales</taxon>
        <taxon>Roseobacteraceae</taxon>
        <taxon>Tropicimonas</taxon>
    </lineage>
</organism>
<evidence type="ECO:0000259" key="5">
    <source>
        <dbReference type="PROSITE" id="PS51898"/>
    </source>
</evidence>
<dbReference type="Gene3D" id="1.10.443.10">
    <property type="entry name" value="Intergrase catalytic core"/>
    <property type="match status" value="1"/>
</dbReference>
<sequence>MTKKALPKYVYEDRGYIRFIRRSRGQSVMMKGEPGTDAFWDEYRLLLKGREPVPTTRNFEALILSYYESDAFKKLKPRTKSDYRKYIGHIRAIWGTKDPAKIEPHHVYELHRANAEHWRQANYLVQVMVVLMNHARLIGFLRKEHGNPAKGIPLFKQESEGWEPWPDDVRAEFEKIATPRARLVYELCLGTGQRIGDVLNIRWGHLKDGAYDFTQGKTGKPLWIPLTDRLKVYLATVDKKGLTVITDASGRPVRYRTVADEMRKVKAQMNHANAAKYVTHGLRKNATIELYLAGCDDEMVKAVTGHSGVEMLKKYGGQVRQKVLAARAQEARNRMEQNKPGT</sequence>
<dbReference type="GO" id="GO:0015074">
    <property type="term" value="P:DNA integration"/>
    <property type="evidence" value="ECO:0007669"/>
    <property type="project" value="UniProtKB-KW"/>
</dbReference>
<dbReference type="Proteomes" id="UP000198728">
    <property type="component" value="Unassembled WGS sequence"/>
</dbReference>
<keyword evidence="4" id="KW-0233">DNA recombination</keyword>
<dbReference type="GO" id="GO:0006310">
    <property type="term" value="P:DNA recombination"/>
    <property type="evidence" value="ECO:0007669"/>
    <property type="project" value="UniProtKB-KW"/>
</dbReference>
<evidence type="ECO:0000256" key="1">
    <source>
        <dbReference type="ARBA" id="ARBA00008857"/>
    </source>
</evidence>
<dbReference type="OrthoDB" id="7510934at2"/>
<dbReference type="InterPro" id="IPR011010">
    <property type="entry name" value="DNA_brk_join_enz"/>
</dbReference>
<dbReference type="InterPro" id="IPR013762">
    <property type="entry name" value="Integrase-like_cat_sf"/>
</dbReference>
<gene>
    <name evidence="6" type="ORF">SAMN04488094_101632</name>
</gene>
<evidence type="ECO:0000313" key="7">
    <source>
        <dbReference type="Proteomes" id="UP000198728"/>
    </source>
</evidence>
<evidence type="ECO:0000313" key="6">
    <source>
        <dbReference type="EMBL" id="SFB82006.1"/>
    </source>
</evidence>
<dbReference type="PANTHER" id="PTHR30349">
    <property type="entry name" value="PHAGE INTEGRASE-RELATED"/>
    <property type="match status" value="1"/>
</dbReference>
<dbReference type="STRING" id="441112.SAMN04488094_101632"/>
<protein>
    <submittedName>
        <fullName evidence="6">Phage integrase family protein</fullName>
    </submittedName>
</protein>
<dbReference type="SUPFAM" id="SSF56349">
    <property type="entry name" value="DNA breaking-rejoining enzymes"/>
    <property type="match status" value="1"/>
</dbReference>
<evidence type="ECO:0000256" key="2">
    <source>
        <dbReference type="ARBA" id="ARBA00022908"/>
    </source>
</evidence>
<keyword evidence="7" id="KW-1185">Reference proteome</keyword>
<dbReference type="PROSITE" id="PS51898">
    <property type="entry name" value="TYR_RECOMBINASE"/>
    <property type="match status" value="1"/>
</dbReference>
<dbReference type="AlphaFoldDB" id="A0A1I1E5Q4"/>
<comment type="similarity">
    <text evidence="1">Belongs to the 'phage' integrase family.</text>
</comment>
<dbReference type="RefSeq" id="WP_093359184.1">
    <property type="nucleotide sequence ID" value="NZ_FOLG01000001.1"/>
</dbReference>
<dbReference type="PANTHER" id="PTHR30349:SF41">
    <property type="entry name" value="INTEGRASE_RECOMBINASE PROTEIN MJ0367-RELATED"/>
    <property type="match status" value="1"/>
</dbReference>
<accession>A0A1I1E5Q4</accession>
<dbReference type="InterPro" id="IPR010998">
    <property type="entry name" value="Integrase_recombinase_N"/>
</dbReference>
<dbReference type="GO" id="GO:0003677">
    <property type="term" value="F:DNA binding"/>
    <property type="evidence" value="ECO:0007669"/>
    <property type="project" value="UniProtKB-KW"/>
</dbReference>
<proteinExistence type="inferred from homology"/>
<evidence type="ECO:0000256" key="3">
    <source>
        <dbReference type="ARBA" id="ARBA00023125"/>
    </source>
</evidence>
<name>A0A1I1E5Q4_9RHOB</name>